<evidence type="ECO:0000313" key="3">
    <source>
        <dbReference type="Proteomes" id="UP000054279"/>
    </source>
</evidence>
<dbReference type="HOGENOM" id="CLU_037887_0_0_1"/>
<dbReference type="OrthoDB" id="10006285at2759"/>
<reference evidence="2 3" key="1">
    <citation type="submission" date="2014-06" db="EMBL/GenBank/DDBJ databases">
        <title>Evolutionary Origins and Diversification of the Mycorrhizal Mutualists.</title>
        <authorList>
            <consortium name="DOE Joint Genome Institute"/>
            <consortium name="Mycorrhizal Genomics Consortium"/>
            <person name="Kohler A."/>
            <person name="Kuo A."/>
            <person name="Nagy L.G."/>
            <person name="Floudas D."/>
            <person name="Copeland A."/>
            <person name="Barry K.W."/>
            <person name="Cichocki N."/>
            <person name="Veneault-Fourrey C."/>
            <person name="LaButti K."/>
            <person name="Lindquist E.A."/>
            <person name="Lipzen A."/>
            <person name="Lundell T."/>
            <person name="Morin E."/>
            <person name="Murat C."/>
            <person name="Riley R."/>
            <person name="Ohm R."/>
            <person name="Sun H."/>
            <person name="Tunlid A."/>
            <person name="Henrissat B."/>
            <person name="Grigoriev I.V."/>
            <person name="Hibbett D.S."/>
            <person name="Martin F."/>
        </authorList>
    </citation>
    <scope>NUCLEOTIDE SEQUENCE [LARGE SCALE GENOMIC DNA]</scope>
    <source>
        <strain evidence="2 3">SS14</strain>
    </source>
</reference>
<accession>A0A0C9W377</accession>
<name>A0A0C9W377_SPHS4</name>
<feature type="chain" id="PRO_5002205067" evidence="1">
    <location>
        <begin position="19"/>
        <end position="409"/>
    </location>
</feature>
<keyword evidence="3" id="KW-1185">Reference proteome</keyword>
<proteinExistence type="predicted"/>
<dbReference type="EMBL" id="KN837108">
    <property type="protein sequence ID" value="KIJ46200.1"/>
    <property type="molecule type" value="Genomic_DNA"/>
</dbReference>
<gene>
    <name evidence="2" type="ORF">M422DRAFT_250238</name>
</gene>
<organism evidence="2 3">
    <name type="scientific">Sphaerobolus stellatus (strain SS14)</name>
    <dbReference type="NCBI Taxonomy" id="990650"/>
    <lineage>
        <taxon>Eukaryota</taxon>
        <taxon>Fungi</taxon>
        <taxon>Dikarya</taxon>
        <taxon>Basidiomycota</taxon>
        <taxon>Agaricomycotina</taxon>
        <taxon>Agaricomycetes</taxon>
        <taxon>Phallomycetidae</taxon>
        <taxon>Geastrales</taxon>
        <taxon>Sphaerobolaceae</taxon>
        <taxon>Sphaerobolus</taxon>
    </lineage>
</organism>
<dbReference type="AlphaFoldDB" id="A0A0C9W377"/>
<dbReference type="Proteomes" id="UP000054279">
    <property type="component" value="Unassembled WGS sequence"/>
</dbReference>
<dbReference type="InterPro" id="IPR011044">
    <property type="entry name" value="Quino_amine_DH_bsu"/>
</dbReference>
<sequence>MKFTLAIPVIALLPYTIGHVVSHRQRANQIAGAAYFMTNEPTGNFIISSAIGNDGKVSIKSATFAGGVGSKILQTPAPNDPFFSAGSVTVSGNYLYAVNAGSNTIATFEIDPMDPTKLQAVGKPVNSGGEFPISLAVAKKRGLICVLNAGRLNGVNCYKPNASRGLIAVPNTQRLLNLNQTTPPQPQPGPNGFSDIIFNEEETTVLISVRNINGESRGVLAAWDINTVTGALSAKPRELNAPGAQLPFSLVVLPGKNAILATDPLFGYDIFDLTVGPHDRSANFSIPGELALCWSIYNPKTGNLYLVDSPTGIISEITVNNQLQSSTLKQYHLPGDGDALDTSLATVNGKQFLYVLVAGTQAINVLSVQGPGNVTVIQQLGFAVPLTKLGVTQDQNYIAGMAIYLTSLY</sequence>
<dbReference type="Gene3D" id="2.130.10.10">
    <property type="entry name" value="YVTN repeat-like/Quinoprotein amine dehydrogenase"/>
    <property type="match status" value="1"/>
</dbReference>
<keyword evidence="1" id="KW-0732">Signal</keyword>
<dbReference type="InterPro" id="IPR015943">
    <property type="entry name" value="WD40/YVTN_repeat-like_dom_sf"/>
</dbReference>
<protein>
    <submittedName>
        <fullName evidence="2">Unplaced genomic scaffold SPHSTscaffold_33, whole genome shotgun sequence</fullName>
    </submittedName>
</protein>
<dbReference type="SUPFAM" id="SSF50969">
    <property type="entry name" value="YVTN repeat-like/Quinoprotein amine dehydrogenase"/>
    <property type="match status" value="1"/>
</dbReference>
<evidence type="ECO:0000256" key="1">
    <source>
        <dbReference type="SAM" id="SignalP"/>
    </source>
</evidence>
<feature type="signal peptide" evidence="1">
    <location>
        <begin position="1"/>
        <end position="18"/>
    </location>
</feature>
<evidence type="ECO:0000313" key="2">
    <source>
        <dbReference type="EMBL" id="KIJ46200.1"/>
    </source>
</evidence>